<dbReference type="AlphaFoldDB" id="A0A5C1A0P2"/>
<reference evidence="2 3" key="1">
    <citation type="submission" date="2019-08" db="EMBL/GenBank/DDBJ databases">
        <title>Complete genome sequence of Kushneria sp. YCWA18, a halophilic phosphate-solubilizing bacterium isolated from Daqiao saltern in China.</title>
        <authorList>
            <person name="Du G.-X."/>
            <person name="Qu L.-Y."/>
        </authorList>
    </citation>
    <scope>NUCLEOTIDE SEQUENCE [LARGE SCALE GENOMIC DNA]</scope>
    <source>
        <strain evidence="2 3">YCWA18</strain>
    </source>
</reference>
<sequence>MSRITRPHTLAALIIAAALPTAALANPIDAGQGESAAMAAHFEQQSQAVSLSDNTLSGPLAETSVTAQVGQGQSAAMTETYRQNTQPLNLGRESVADMEGHYQSTSERAIKFSGHGESAAMARTYRNISEPLKVSDHTVAYQDLYQQDVLHGTHA</sequence>
<dbReference type="RefSeq" id="WP_149054659.1">
    <property type="nucleotide sequence ID" value="NZ_CP043420.1"/>
</dbReference>
<accession>A0A5C1A0P2</accession>
<dbReference type="KEGG" id="kuy:FY550_15925"/>
<evidence type="ECO:0000256" key="1">
    <source>
        <dbReference type="SAM" id="SignalP"/>
    </source>
</evidence>
<keyword evidence="1" id="KW-0732">Signal</keyword>
<dbReference type="Proteomes" id="UP000322553">
    <property type="component" value="Chromosome"/>
</dbReference>
<gene>
    <name evidence="2" type="ORF">FY550_15925</name>
</gene>
<evidence type="ECO:0000313" key="2">
    <source>
        <dbReference type="EMBL" id="QEL12480.1"/>
    </source>
</evidence>
<evidence type="ECO:0008006" key="4">
    <source>
        <dbReference type="Google" id="ProtNLM"/>
    </source>
</evidence>
<protein>
    <recommendedName>
        <fullName evidence="4">DUF4148 domain-containing protein</fullName>
    </recommendedName>
</protein>
<dbReference type="EMBL" id="CP043420">
    <property type="protein sequence ID" value="QEL12480.1"/>
    <property type="molecule type" value="Genomic_DNA"/>
</dbReference>
<proteinExistence type="predicted"/>
<feature type="signal peptide" evidence="1">
    <location>
        <begin position="1"/>
        <end position="25"/>
    </location>
</feature>
<feature type="chain" id="PRO_5022788338" description="DUF4148 domain-containing protein" evidence="1">
    <location>
        <begin position="26"/>
        <end position="155"/>
    </location>
</feature>
<keyword evidence="3" id="KW-1185">Reference proteome</keyword>
<evidence type="ECO:0000313" key="3">
    <source>
        <dbReference type="Proteomes" id="UP000322553"/>
    </source>
</evidence>
<name>A0A5C1A0P2_9GAMM</name>
<organism evidence="2 3">
    <name type="scientific">Kushneria phosphatilytica</name>
    <dbReference type="NCBI Taxonomy" id="657387"/>
    <lineage>
        <taxon>Bacteria</taxon>
        <taxon>Pseudomonadati</taxon>
        <taxon>Pseudomonadota</taxon>
        <taxon>Gammaproteobacteria</taxon>
        <taxon>Oceanospirillales</taxon>
        <taxon>Halomonadaceae</taxon>
        <taxon>Kushneria</taxon>
    </lineage>
</organism>